<dbReference type="Gene3D" id="3.40.50.720">
    <property type="entry name" value="NAD(P)-binding Rossmann-like Domain"/>
    <property type="match status" value="1"/>
</dbReference>
<dbReference type="Gene3D" id="1.10.150.400">
    <property type="match status" value="1"/>
</dbReference>
<dbReference type="CDD" id="cd01427">
    <property type="entry name" value="HAD_like"/>
    <property type="match status" value="1"/>
</dbReference>
<protein>
    <recommendedName>
        <fullName evidence="3">HAD family hydrolase</fullName>
    </recommendedName>
</protein>
<dbReference type="AlphaFoldDB" id="A0A5P3XIF7"/>
<dbReference type="SUPFAM" id="SSF56784">
    <property type="entry name" value="HAD-like"/>
    <property type="match status" value="1"/>
</dbReference>
<dbReference type="Proteomes" id="UP000326961">
    <property type="component" value="Chromosome"/>
</dbReference>
<dbReference type="RefSeq" id="WP_150887090.1">
    <property type="nucleotide sequence ID" value="NZ_CP032452.1"/>
</dbReference>
<evidence type="ECO:0000313" key="1">
    <source>
        <dbReference type="EMBL" id="QEZ70148.1"/>
    </source>
</evidence>
<dbReference type="EMBL" id="CP032452">
    <property type="protein sequence ID" value="QEZ70148.1"/>
    <property type="molecule type" value="Genomic_DNA"/>
</dbReference>
<gene>
    <name evidence="1" type="ORF">D4A35_15065</name>
</gene>
<dbReference type="InterPro" id="IPR036412">
    <property type="entry name" value="HAD-like_sf"/>
</dbReference>
<evidence type="ECO:0008006" key="3">
    <source>
        <dbReference type="Google" id="ProtNLM"/>
    </source>
</evidence>
<organism evidence="1 2">
    <name type="scientific">Paraclostridium bifermentans</name>
    <name type="common">Clostridium bifermentans</name>
    <dbReference type="NCBI Taxonomy" id="1490"/>
    <lineage>
        <taxon>Bacteria</taxon>
        <taxon>Bacillati</taxon>
        <taxon>Bacillota</taxon>
        <taxon>Clostridia</taxon>
        <taxon>Peptostreptococcales</taxon>
        <taxon>Peptostreptococcaceae</taxon>
        <taxon>Paraclostridium</taxon>
    </lineage>
</organism>
<sequence length="708" mass="82183">MTEKEYIIDSFKKNLKKLKDKKVVIYGIGKSTKVVLDEFTDFNFIGLMDPVKEGDVIFGKQVLSVSDIGNMDVDAIVIIARASNLSIIYQRIENICNSKNIEVYDINGSLIENIINENQLESEYFNKSIDDIKNVYQNYECISFDVFDTLIMRKTLYPMDVFQIVDKKAKENNIYFGDFYSLRTEAERELNLEKSPKIIDIYNRCQEKEHFSDEIKEKLMKLEIETECEVLIPRTEMVELLKWLVSKDVDVYLISDMYLSKEILEPILNKFGIQGYKKLMVSCDYGKSKCNGLYNYYLDLTKKEKYLHIGDNYEADGNMAKLNGLDIYSIKSSIDMMELSNLRTLKKYDNDFRSRCIIGNFISNVLNNPFAFYKTEGKIAIDNNYDFGYSLIGPFIFTFIEWMLGEVKKEKIDTLLLSARDGFIINEILKSKKLDLDNKLNLIYFKTSRMSSAIAAIKNEEDIKYISSLAFSGSAEDMLQTRFFLDSNDIKAKEYGESDEKYILRHRDLIFDKVKEARENYLKYIESLKLKADANIGFFDFVSSGTCQMNLEKIMNKNLKGLYFLKVLEDYEGKLNLNVSTLLESKFVYEKQSCMFDSYIFLENIMTSYEPSIKNFDEDGLAKYLDESRSDYQIEKIKEVHKGIFDFYFDMDIALSGKVSNNEILLVDEILKNIKNGYSLISASILKDTNLKDEFCSREFDSAACLAL</sequence>
<dbReference type="InterPro" id="IPR023214">
    <property type="entry name" value="HAD_sf"/>
</dbReference>
<name>A0A5P3XIF7_PARBF</name>
<accession>A0A5P3XIF7</accession>
<proteinExistence type="predicted"/>
<dbReference type="Gene3D" id="3.40.50.1000">
    <property type="entry name" value="HAD superfamily/HAD-like"/>
    <property type="match status" value="1"/>
</dbReference>
<evidence type="ECO:0000313" key="2">
    <source>
        <dbReference type="Proteomes" id="UP000326961"/>
    </source>
</evidence>
<reference evidence="1 2" key="1">
    <citation type="submission" date="2018-09" db="EMBL/GenBank/DDBJ databases">
        <title>A clostridial neurotoxin that targets Anopheles mosquitoes.</title>
        <authorList>
            <person name="Contreras E."/>
            <person name="Masuyer G."/>
            <person name="Qureshi N."/>
            <person name="Chawla S."/>
            <person name="Lim H.L."/>
            <person name="Chen J."/>
            <person name="Stenmark P."/>
            <person name="Gill S."/>
        </authorList>
    </citation>
    <scope>NUCLEOTIDE SEQUENCE [LARGE SCALE GENOMIC DNA]</scope>
    <source>
        <strain evidence="1 2">Cbm</strain>
    </source>
</reference>